<feature type="compositionally biased region" description="Polar residues" evidence="1">
    <location>
        <begin position="256"/>
        <end position="265"/>
    </location>
</feature>
<dbReference type="OrthoDB" id="269605at2759"/>
<accession>A0A1E7F6C8</accession>
<dbReference type="InParanoid" id="A0A1E7F6C8"/>
<evidence type="ECO:0000256" key="1">
    <source>
        <dbReference type="SAM" id="MobiDB-lite"/>
    </source>
</evidence>
<protein>
    <submittedName>
        <fullName evidence="2">Uncharacterized protein</fullName>
    </submittedName>
</protein>
<feature type="region of interest" description="Disordered" evidence="1">
    <location>
        <begin position="98"/>
        <end position="117"/>
    </location>
</feature>
<keyword evidence="3" id="KW-1185">Reference proteome</keyword>
<evidence type="ECO:0000313" key="3">
    <source>
        <dbReference type="Proteomes" id="UP000095751"/>
    </source>
</evidence>
<feature type="compositionally biased region" description="Basic and acidic residues" evidence="1">
    <location>
        <begin position="266"/>
        <end position="281"/>
    </location>
</feature>
<evidence type="ECO:0000313" key="2">
    <source>
        <dbReference type="EMBL" id="OEU13741.1"/>
    </source>
</evidence>
<name>A0A1E7F6C8_9STRA</name>
<proteinExistence type="predicted"/>
<feature type="region of interest" description="Disordered" evidence="1">
    <location>
        <begin position="256"/>
        <end position="281"/>
    </location>
</feature>
<gene>
    <name evidence="2" type="ORF">FRACYDRAFT_209909</name>
</gene>
<dbReference type="KEGG" id="fcy:FRACYDRAFT_209909"/>
<dbReference type="AlphaFoldDB" id="A0A1E7F6C8"/>
<dbReference type="Proteomes" id="UP000095751">
    <property type="component" value="Unassembled WGS sequence"/>
</dbReference>
<reference evidence="2 3" key="1">
    <citation type="submission" date="2016-09" db="EMBL/GenBank/DDBJ databases">
        <title>Extensive genetic diversity and differential bi-allelic expression allows diatom success in the polar Southern Ocean.</title>
        <authorList>
            <consortium name="DOE Joint Genome Institute"/>
            <person name="Mock T."/>
            <person name="Otillar R.P."/>
            <person name="Strauss J."/>
            <person name="Dupont C."/>
            <person name="Frickenhaus S."/>
            <person name="Maumus F."/>
            <person name="Mcmullan M."/>
            <person name="Sanges R."/>
            <person name="Schmutz J."/>
            <person name="Toseland A."/>
            <person name="Valas R."/>
            <person name="Veluchamy A."/>
            <person name="Ward B.J."/>
            <person name="Allen A."/>
            <person name="Barry K."/>
            <person name="Falciatore A."/>
            <person name="Ferrante M."/>
            <person name="Fortunato A.E."/>
            <person name="Gloeckner G."/>
            <person name="Gruber A."/>
            <person name="Hipkin R."/>
            <person name="Janech M."/>
            <person name="Kroth P."/>
            <person name="Leese F."/>
            <person name="Lindquist E."/>
            <person name="Lyon B.R."/>
            <person name="Martin J."/>
            <person name="Mayer C."/>
            <person name="Parker M."/>
            <person name="Quesneville H."/>
            <person name="Raymond J."/>
            <person name="Uhlig C."/>
            <person name="Valentin K.U."/>
            <person name="Worden A.Z."/>
            <person name="Armbrust E.V."/>
            <person name="Bowler C."/>
            <person name="Green B."/>
            <person name="Moulton V."/>
            <person name="Van Oosterhout C."/>
            <person name="Grigoriev I."/>
        </authorList>
    </citation>
    <scope>NUCLEOTIDE SEQUENCE [LARGE SCALE GENOMIC DNA]</scope>
    <source>
        <strain evidence="2 3">CCMP1102</strain>
    </source>
</reference>
<dbReference type="EMBL" id="KV784361">
    <property type="protein sequence ID" value="OEU13741.1"/>
    <property type="molecule type" value="Genomic_DNA"/>
</dbReference>
<organism evidence="2 3">
    <name type="scientific">Fragilariopsis cylindrus CCMP1102</name>
    <dbReference type="NCBI Taxonomy" id="635003"/>
    <lineage>
        <taxon>Eukaryota</taxon>
        <taxon>Sar</taxon>
        <taxon>Stramenopiles</taxon>
        <taxon>Ochrophyta</taxon>
        <taxon>Bacillariophyta</taxon>
        <taxon>Bacillariophyceae</taxon>
        <taxon>Bacillariophycidae</taxon>
        <taxon>Bacillariales</taxon>
        <taxon>Bacillariaceae</taxon>
        <taxon>Fragilariopsis</taxon>
    </lineage>
</organism>
<feature type="compositionally biased region" description="Basic and acidic residues" evidence="1">
    <location>
        <begin position="82"/>
        <end position="91"/>
    </location>
</feature>
<feature type="region of interest" description="Disordered" evidence="1">
    <location>
        <begin position="69"/>
        <end position="91"/>
    </location>
</feature>
<sequence>MRFTSIICQAAKKNNRRGRGGSISTTNCGGGSSRTIKSLALSVYFKQPDFGMKEYEILSRASAYLLAVDPDPSSSSSSSNGGKKDGPYDHLEKNERDRKVKMHKQGSQYTPAGHPGDQRSLKELGWLEYAPREVRPMVHCVCSSHVLSPYLWKEYYSQDWLNKVRQEHCVYSLEVIDTDEETMKAVSLGKFALNPYPIHHPEGKDIALIHLKQEEGSLKILTEDLGVEILRLRDLDEIYEKEDEVTFEGYVVAETNQADSPTYGNDNEKKNTSSSNKEDDDARVFYPYTESGRLAYHTRDRFYATTPEPLPEGLCGAPVLDTNNMVCGTVEGIVSKDHSNKDIAGSAALMPNYIMAPFIDYAERFMLQKILPKNLFQKAVTAKTTGQIGGGIFQKDAKGNMQPSGSSLTYEEAFDRAVDQLKENHTPEEVDAILNTVQRERKEVLEIMDKEGGELDEVVNKVRERTLQVREMIHEEYRKDVSNNDDPSIVDAEVIER</sequence>